<dbReference type="GO" id="GO:0004930">
    <property type="term" value="F:G protein-coupled receptor activity"/>
    <property type="evidence" value="ECO:0007669"/>
    <property type="project" value="TreeGrafter"/>
</dbReference>
<feature type="domain" description="Glucose receptor Git3-like N-terminal" evidence="7">
    <location>
        <begin position="22"/>
        <end position="211"/>
    </location>
</feature>
<evidence type="ECO:0000313" key="9">
    <source>
        <dbReference type="EMBL" id="KAF1919710.1"/>
    </source>
</evidence>
<sequence>MGLPPNSLYTSTAARDLRRVDQIRLIALVCSAVSVTTSIIVFYWFFRMDKLFRHRLIMLLIYGDLVRSGFYFVFAVYALARGTIPTGSRLCQSSGWAIQYGTETSDYAVLVMAVHSALQIFRPTARSMSDGLYDQRHTVFAAGFLLPALMASLAFVNPGPGYESLGAFCQLPIRPFWYRLALSWVPRYLISAIILSLAGAIYAYVGCEFRSYANLSQSLQTPITTTVGLSRNDGDVEAGNEKSPDELRRTSSSLAHDILLSQRRGSGVAFASTAYAADHLSPGKGTLTQSLPGSSTNLDLQRTASVRPGLFVIPSGYVVRPPPRALDLEGPLSPLSQPAENPLSVIPVDTTTKAAARVRGLSPPSHEDRHLHRQRRRIHRQLRLMFIYPLVYVLMWLLPFVMHTMNYNDYYAANPLWFARIGQTVCIASMGFVDCLIFAIREKPWRNIPTSDGTIWGSIAVWRSPRSSDRGSTAASAYTAENESGNTTRQRSMTESTYGSRVARVRNGVRTSANDDHTRMAADQARKRLDLEKVERLAAMQAKMEKRRAEGCGSEESRVSGTGEKGKGKMVVG</sequence>
<organism evidence="9 10">
    <name type="scientific">Ampelomyces quisqualis</name>
    <name type="common">Powdery mildew agent</name>
    <dbReference type="NCBI Taxonomy" id="50730"/>
    <lineage>
        <taxon>Eukaryota</taxon>
        <taxon>Fungi</taxon>
        <taxon>Dikarya</taxon>
        <taxon>Ascomycota</taxon>
        <taxon>Pezizomycotina</taxon>
        <taxon>Dothideomycetes</taxon>
        <taxon>Pleosporomycetidae</taxon>
        <taxon>Pleosporales</taxon>
        <taxon>Pleosporineae</taxon>
        <taxon>Phaeosphaeriaceae</taxon>
        <taxon>Ampelomyces</taxon>
    </lineage>
</organism>
<keyword evidence="9" id="KW-0675">Receptor</keyword>
<feature type="transmembrane region" description="Helical" evidence="6">
    <location>
        <begin position="25"/>
        <end position="46"/>
    </location>
</feature>
<name>A0A6A5QXX9_AMPQU</name>
<dbReference type="AlphaFoldDB" id="A0A6A5QXX9"/>
<feature type="compositionally biased region" description="Basic and acidic residues" evidence="5">
    <location>
        <begin position="513"/>
        <end position="522"/>
    </location>
</feature>
<dbReference type="OrthoDB" id="5368598at2759"/>
<accession>A0A6A5QXX9</accession>
<dbReference type="Pfam" id="PF11710">
    <property type="entry name" value="Git3"/>
    <property type="match status" value="1"/>
</dbReference>
<evidence type="ECO:0000259" key="8">
    <source>
        <dbReference type="Pfam" id="PF11970"/>
    </source>
</evidence>
<keyword evidence="4 6" id="KW-0472">Membrane</keyword>
<protein>
    <submittedName>
        <fullName evidence="9">G protein-coupled glucose receptor regulating Gpa2-domain-containing protein</fullName>
    </submittedName>
</protein>
<feature type="region of interest" description="Disordered" evidence="5">
    <location>
        <begin position="542"/>
        <end position="573"/>
    </location>
</feature>
<evidence type="ECO:0000256" key="1">
    <source>
        <dbReference type="ARBA" id="ARBA00004141"/>
    </source>
</evidence>
<feature type="transmembrane region" description="Helical" evidence="6">
    <location>
        <begin position="137"/>
        <end position="156"/>
    </location>
</feature>
<feature type="compositionally biased region" description="Basic and acidic residues" evidence="5">
    <location>
        <begin position="239"/>
        <end position="249"/>
    </location>
</feature>
<keyword evidence="3 6" id="KW-1133">Transmembrane helix</keyword>
<evidence type="ECO:0000259" key="7">
    <source>
        <dbReference type="Pfam" id="PF11710"/>
    </source>
</evidence>
<evidence type="ECO:0000256" key="3">
    <source>
        <dbReference type="ARBA" id="ARBA00022989"/>
    </source>
</evidence>
<gene>
    <name evidence="9" type="ORF">BDU57DRAFT_470026</name>
</gene>
<feature type="domain" description="G protein-coupled receptor GPR1/2/3 C-terminal" evidence="8">
    <location>
        <begin position="373"/>
        <end position="447"/>
    </location>
</feature>
<keyword evidence="10" id="KW-1185">Reference proteome</keyword>
<feature type="transmembrane region" description="Helical" evidence="6">
    <location>
        <begin position="107"/>
        <end position="125"/>
    </location>
</feature>
<feature type="compositionally biased region" description="Polar residues" evidence="5">
    <location>
        <begin position="470"/>
        <end position="499"/>
    </location>
</feature>
<dbReference type="GO" id="GO:0005886">
    <property type="term" value="C:plasma membrane"/>
    <property type="evidence" value="ECO:0007669"/>
    <property type="project" value="TreeGrafter"/>
</dbReference>
<dbReference type="EMBL" id="ML979133">
    <property type="protein sequence ID" value="KAF1919710.1"/>
    <property type="molecule type" value="Genomic_DNA"/>
</dbReference>
<dbReference type="InterPro" id="IPR023041">
    <property type="entry name" value="Glucose_rcpt_Git3-like_N"/>
</dbReference>
<feature type="compositionally biased region" description="Basic and acidic residues" evidence="5">
    <location>
        <begin position="543"/>
        <end position="558"/>
    </location>
</feature>
<feature type="region of interest" description="Disordered" evidence="5">
    <location>
        <begin position="465"/>
        <end position="522"/>
    </location>
</feature>
<reference evidence="9" key="1">
    <citation type="journal article" date="2020" name="Stud. Mycol.">
        <title>101 Dothideomycetes genomes: a test case for predicting lifestyles and emergence of pathogens.</title>
        <authorList>
            <person name="Haridas S."/>
            <person name="Albert R."/>
            <person name="Binder M."/>
            <person name="Bloem J."/>
            <person name="Labutti K."/>
            <person name="Salamov A."/>
            <person name="Andreopoulos B."/>
            <person name="Baker S."/>
            <person name="Barry K."/>
            <person name="Bills G."/>
            <person name="Bluhm B."/>
            <person name="Cannon C."/>
            <person name="Castanera R."/>
            <person name="Culley D."/>
            <person name="Daum C."/>
            <person name="Ezra D."/>
            <person name="Gonzalez J."/>
            <person name="Henrissat B."/>
            <person name="Kuo A."/>
            <person name="Liang C."/>
            <person name="Lipzen A."/>
            <person name="Lutzoni F."/>
            <person name="Magnuson J."/>
            <person name="Mondo S."/>
            <person name="Nolan M."/>
            <person name="Ohm R."/>
            <person name="Pangilinan J."/>
            <person name="Park H.-J."/>
            <person name="Ramirez L."/>
            <person name="Alfaro M."/>
            <person name="Sun H."/>
            <person name="Tritt A."/>
            <person name="Yoshinaga Y."/>
            <person name="Zwiers L.-H."/>
            <person name="Turgeon B."/>
            <person name="Goodwin S."/>
            <person name="Spatafora J."/>
            <person name="Crous P."/>
            <person name="Grigoriev I."/>
        </authorList>
    </citation>
    <scope>NUCLEOTIDE SEQUENCE</scope>
    <source>
        <strain evidence="9">HMLAC05119</strain>
    </source>
</reference>
<evidence type="ECO:0000313" key="10">
    <source>
        <dbReference type="Proteomes" id="UP000800096"/>
    </source>
</evidence>
<proteinExistence type="predicted"/>
<dbReference type="PANTHER" id="PTHR23112:SF37">
    <property type="entry name" value="G PROTEIN-COUPLED RECEPTOR GPR1"/>
    <property type="match status" value="1"/>
</dbReference>
<keyword evidence="2 6" id="KW-0812">Transmembrane</keyword>
<feature type="transmembrane region" description="Helical" evidence="6">
    <location>
        <begin position="382"/>
        <end position="401"/>
    </location>
</feature>
<dbReference type="InterPro" id="IPR022596">
    <property type="entry name" value="GPR1/2/3_C"/>
</dbReference>
<dbReference type="Pfam" id="PF11970">
    <property type="entry name" value="GPR_Gpa2_C"/>
    <property type="match status" value="1"/>
</dbReference>
<feature type="transmembrane region" description="Helical" evidence="6">
    <location>
        <begin position="421"/>
        <end position="440"/>
    </location>
</feature>
<feature type="transmembrane region" description="Helical" evidence="6">
    <location>
        <begin position="58"/>
        <end position="80"/>
    </location>
</feature>
<feature type="region of interest" description="Disordered" evidence="5">
    <location>
        <begin position="230"/>
        <end position="249"/>
    </location>
</feature>
<evidence type="ECO:0000256" key="6">
    <source>
        <dbReference type="SAM" id="Phobius"/>
    </source>
</evidence>
<feature type="transmembrane region" description="Helical" evidence="6">
    <location>
        <begin position="185"/>
        <end position="205"/>
    </location>
</feature>
<dbReference type="PANTHER" id="PTHR23112">
    <property type="entry name" value="G PROTEIN-COUPLED RECEPTOR 157-RELATED"/>
    <property type="match status" value="1"/>
</dbReference>
<comment type="subcellular location">
    <subcellularLocation>
        <location evidence="1">Membrane</location>
        <topology evidence="1">Multi-pass membrane protein</topology>
    </subcellularLocation>
</comment>
<evidence type="ECO:0000256" key="2">
    <source>
        <dbReference type="ARBA" id="ARBA00022692"/>
    </source>
</evidence>
<dbReference type="SUPFAM" id="SSF81321">
    <property type="entry name" value="Family A G protein-coupled receptor-like"/>
    <property type="match status" value="1"/>
</dbReference>
<evidence type="ECO:0000256" key="5">
    <source>
        <dbReference type="SAM" id="MobiDB-lite"/>
    </source>
</evidence>
<dbReference type="Gene3D" id="1.20.1070.10">
    <property type="entry name" value="Rhodopsin 7-helix transmembrane proteins"/>
    <property type="match status" value="1"/>
</dbReference>
<dbReference type="Proteomes" id="UP000800096">
    <property type="component" value="Unassembled WGS sequence"/>
</dbReference>
<evidence type="ECO:0000256" key="4">
    <source>
        <dbReference type="ARBA" id="ARBA00023136"/>
    </source>
</evidence>
<dbReference type="GO" id="GO:0007189">
    <property type="term" value="P:adenylate cyclase-activating G protein-coupled receptor signaling pathway"/>
    <property type="evidence" value="ECO:0007669"/>
    <property type="project" value="TreeGrafter"/>
</dbReference>